<name>A0ABX9PRZ6_9GAMM</name>
<reference evidence="1 2" key="1">
    <citation type="submission" date="2017-08" db="EMBL/GenBank/DDBJ databases">
        <title>Comparative genomics of bacteria isolated from necrotic lesions of AOD affected trees.</title>
        <authorList>
            <person name="Doonan J."/>
            <person name="Denman S."/>
            <person name="Mcdonald J.E."/>
        </authorList>
    </citation>
    <scope>NUCLEOTIDE SEQUENCE [LARGE SCALE GENOMIC DNA]</scope>
    <source>
        <strain evidence="1 2">CIP 105588</strain>
    </source>
</reference>
<gene>
    <name evidence="1" type="ORF">CKQ54_22535</name>
</gene>
<evidence type="ECO:0000313" key="2">
    <source>
        <dbReference type="Proteomes" id="UP000284853"/>
    </source>
</evidence>
<proteinExistence type="predicted"/>
<evidence type="ECO:0000313" key="1">
    <source>
        <dbReference type="EMBL" id="RKF66185.1"/>
    </source>
</evidence>
<dbReference type="RefSeq" id="WP_120162235.1">
    <property type="nucleotide sequence ID" value="NZ_NSDJ01000002.1"/>
</dbReference>
<dbReference type="EMBL" id="NSDJ01000002">
    <property type="protein sequence ID" value="RKF66185.1"/>
    <property type="molecule type" value="Genomic_DNA"/>
</dbReference>
<keyword evidence="2" id="KW-1185">Reference proteome</keyword>
<dbReference type="GeneID" id="302711584"/>
<organism evidence="1 2">
    <name type="scientific">Rahnella variigena</name>
    <dbReference type="NCBI Taxonomy" id="574964"/>
    <lineage>
        <taxon>Bacteria</taxon>
        <taxon>Pseudomonadati</taxon>
        <taxon>Pseudomonadota</taxon>
        <taxon>Gammaproteobacteria</taxon>
        <taxon>Enterobacterales</taxon>
        <taxon>Yersiniaceae</taxon>
        <taxon>Rahnella</taxon>
    </lineage>
</organism>
<dbReference type="Proteomes" id="UP000284853">
    <property type="component" value="Unassembled WGS sequence"/>
</dbReference>
<comment type="caution">
    <text evidence="1">The sequence shown here is derived from an EMBL/GenBank/DDBJ whole genome shotgun (WGS) entry which is preliminary data.</text>
</comment>
<accession>A0ABX9PRZ6</accession>
<protein>
    <submittedName>
        <fullName evidence="1">Uncharacterized protein</fullName>
    </submittedName>
</protein>
<sequence length="206" mass="23514">MIGIEALAFFSPDLDKVDGIFRKASQVVERPLDDFDRSHHRSLTKKQVSDAIKKTDAIVDSVRLQCIEGSKMILALKSGTEADIEGLQIKENSAENLRSRVAEISLGNKRMLYTFFKAEMHEAWAPHITHLRYMKTKALQSFEDYQKITSELCELVALYQTQSSDEFSYDLNVMSQSIQSKSVNHPDWVTTGEDFANWIESMRKDA</sequence>